<evidence type="ECO:0000313" key="2">
    <source>
        <dbReference type="Proteomes" id="UP000077852"/>
    </source>
</evidence>
<gene>
    <name evidence="1" type="ORF">A3K87_01135</name>
</gene>
<dbReference type="InterPro" id="IPR006439">
    <property type="entry name" value="HAD-SF_hydro_IA"/>
</dbReference>
<dbReference type="NCBIfam" id="TIGR01509">
    <property type="entry name" value="HAD-SF-IA-v3"/>
    <property type="match status" value="1"/>
</dbReference>
<dbReference type="InterPro" id="IPR036412">
    <property type="entry name" value="HAD-like_sf"/>
</dbReference>
<accession>A0AA91IBS7</accession>
<dbReference type="AlphaFoldDB" id="A0AA91IBS7"/>
<organism evidence="1 2">
    <name type="scientific">Variovorax paradoxus</name>
    <dbReference type="NCBI Taxonomy" id="34073"/>
    <lineage>
        <taxon>Bacteria</taxon>
        <taxon>Pseudomonadati</taxon>
        <taxon>Pseudomonadota</taxon>
        <taxon>Betaproteobacteria</taxon>
        <taxon>Burkholderiales</taxon>
        <taxon>Comamonadaceae</taxon>
        <taxon>Variovorax</taxon>
    </lineage>
</organism>
<reference evidence="1 2" key="1">
    <citation type="submission" date="2016-03" db="EMBL/GenBank/DDBJ databases">
        <title>Genome sequence of Variovorax paradoxus KB5.</title>
        <authorList>
            <person name="Jeong H."/>
            <person name="Hong C.E."/>
            <person name="Jo S.H."/>
            <person name="Park J.M."/>
        </authorList>
    </citation>
    <scope>NUCLEOTIDE SEQUENCE [LARGE SCALE GENOMIC DNA]</scope>
    <source>
        <strain evidence="1 2">KB5</strain>
    </source>
</reference>
<evidence type="ECO:0000313" key="1">
    <source>
        <dbReference type="EMBL" id="OAK64126.1"/>
    </source>
</evidence>
<name>A0AA91IBS7_VARPD</name>
<dbReference type="Proteomes" id="UP000077852">
    <property type="component" value="Unassembled WGS sequence"/>
</dbReference>
<dbReference type="SUPFAM" id="SSF56784">
    <property type="entry name" value="HAD-like"/>
    <property type="match status" value="1"/>
</dbReference>
<proteinExistence type="predicted"/>
<comment type="caution">
    <text evidence="1">The sequence shown here is derived from an EMBL/GenBank/DDBJ whole genome shotgun (WGS) entry which is preliminary data.</text>
</comment>
<dbReference type="EMBL" id="LVHG01000040">
    <property type="protein sequence ID" value="OAK64126.1"/>
    <property type="molecule type" value="Genomic_DNA"/>
</dbReference>
<sequence length="135" mass="14772">MLKSWDRVAHKPSILQAMLSILPHTDVQEAISAVRSSGKRCHIASNQQALRARFMSTELGYASMFDGELYSGALGAAKPSMLYFERALKAVGADASTTLFIDDRLENVEGARRAGLHAFLYYGRSGAAVLKSHLR</sequence>
<protein>
    <submittedName>
        <fullName evidence="1">Uncharacterized protein</fullName>
    </submittedName>
</protein>
<dbReference type="Gene3D" id="3.40.50.1000">
    <property type="entry name" value="HAD superfamily/HAD-like"/>
    <property type="match status" value="1"/>
</dbReference>
<dbReference type="InterPro" id="IPR023214">
    <property type="entry name" value="HAD_sf"/>
</dbReference>
<dbReference type="Pfam" id="PF00702">
    <property type="entry name" value="Hydrolase"/>
    <property type="match status" value="1"/>
</dbReference>
<dbReference type="PANTHER" id="PTHR43611">
    <property type="entry name" value="ALPHA-D-GLUCOSE 1-PHOSPHATE PHOSPHATASE"/>
    <property type="match status" value="1"/>
</dbReference>
<dbReference type="PANTHER" id="PTHR43611:SF3">
    <property type="entry name" value="FLAVIN MONONUCLEOTIDE HYDROLASE 1, CHLOROPLATIC"/>
    <property type="match status" value="1"/>
</dbReference>